<dbReference type="AlphaFoldDB" id="A0A1M6RDY0"/>
<evidence type="ECO:0000313" key="2">
    <source>
        <dbReference type="EMBL" id="SHK30695.1"/>
    </source>
</evidence>
<dbReference type="Gene3D" id="3.20.20.140">
    <property type="entry name" value="Metal-dependent hydrolases"/>
    <property type="match status" value="1"/>
</dbReference>
<dbReference type="InterPro" id="IPR011059">
    <property type="entry name" value="Metal-dep_hydrolase_composite"/>
</dbReference>
<dbReference type="PANTHER" id="PTHR22642">
    <property type="entry name" value="IMIDAZOLONEPROPIONASE"/>
    <property type="match status" value="1"/>
</dbReference>
<dbReference type="EMBL" id="FRAG01000045">
    <property type="protein sequence ID" value="SHK30695.1"/>
    <property type="molecule type" value="Genomic_DNA"/>
</dbReference>
<proteinExistence type="predicted"/>
<dbReference type="Pfam" id="PF07969">
    <property type="entry name" value="Amidohydro_3"/>
    <property type="match status" value="1"/>
</dbReference>
<dbReference type="GO" id="GO:0016810">
    <property type="term" value="F:hydrolase activity, acting on carbon-nitrogen (but not peptide) bonds"/>
    <property type="evidence" value="ECO:0007669"/>
    <property type="project" value="InterPro"/>
</dbReference>
<dbReference type="Gene3D" id="2.30.40.10">
    <property type="entry name" value="Urease, subunit C, domain 1"/>
    <property type="match status" value="1"/>
</dbReference>
<dbReference type="Gene3D" id="3.10.310.70">
    <property type="match status" value="1"/>
</dbReference>
<dbReference type="SUPFAM" id="SSF51556">
    <property type="entry name" value="Metallo-dependent hydrolases"/>
    <property type="match status" value="1"/>
</dbReference>
<dbReference type="InterPro" id="IPR032466">
    <property type="entry name" value="Metal_Hydrolase"/>
</dbReference>
<feature type="domain" description="Amidohydrolase 3" evidence="1">
    <location>
        <begin position="48"/>
        <end position="530"/>
    </location>
</feature>
<evidence type="ECO:0000259" key="1">
    <source>
        <dbReference type="Pfam" id="PF07969"/>
    </source>
</evidence>
<name>A0A1M6RDY0_PARC5</name>
<sequence length="532" mass="60095">MKTLLINGKIASLNSKNAFYEAIGVNGNKIDFLGSNADAKKIISHYDEVISLEGKLVLPGFNDSHMHLLNYGYTLKKMDLTKIYSIENMIEEAKKFIKAHSITNEKWLLGRGWNQDKLLENRFPKRADLDKISKDIPILFTRTCGHISVCNTAALNMVGINGLDKNDPNINIEEGIFQEDALNILYKAVPSPSVEDIKEMILTTCDHLIKNGITSVQTDDLYSMPDQDYKKVIAAYKELNEEKKLPVRIYEQCLFFDKPSFEEFVKLGYKTGMGDEFFKIGPLKLLLDGSLGARTALLREDYSDCPGNIGIACFKQEELNELFDYSQKHGFQVAAHAIGDKAMDMFITSIKESSSYDKNKDNRHGIVHAQITNSEIIHSMKDLSLIAYVQPIFLDYDLHIVRDRVGKRANESYAFKTMYDLGIKVCGGSDAPVTHFNPFENIYSAVVRKDLNNMPSTPYLPEERLSVTEALKIFTINGAYSSFEENIKGSLEIGKLADLVVLSEDLFAIPKEEIKNVYIEMTMIDGKIVYKK</sequence>
<evidence type="ECO:0000313" key="3">
    <source>
        <dbReference type="Proteomes" id="UP000184465"/>
    </source>
</evidence>
<accession>A0A1M6RDY0</accession>
<reference evidence="2 3" key="1">
    <citation type="submission" date="2016-11" db="EMBL/GenBank/DDBJ databases">
        <authorList>
            <person name="Jaros S."/>
            <person name="Januszkiewicz K."/>
            <person name="Wedrychowicz H."/>
        </authorList>
    </citation>
    <scope>NUCLEOTIDE SEQUENCE [LARGE SCALE GENOMIC DNA]</scope>
    <source>
        <strain evidence="2 3">DSM 15212</strain>
    </source>
</reference>
<gene>
    <name evidence="2" type="ORF">SAMN02745912_02931</name>
</gene>
<protein>
    <recommendedName>
        <fullName evidence="1">Amidohydrolase 3 domain-containing protein</fullName>
    </recommendedName>
</protein>
<dbReference type="Proteomes" id="UP000184465">
    <property type="component" value="Unassembled WGS sequence"/>
</dbReference>
<dbReference type="OrthoDB" id="9767366at2"/>
<dbReference type="InterPro" id="IPR013108">
    <property type="entry name" value="Amidohydro_3"/>
</dbReference>
<keyword evidence="3" id="KW-1185">Reference proteome</keyword>
<dbReference type="STRING" id="1121301.SAMN02745912_02931"/>
<dbReference type="RefSeq" id="WP_073151664.1">
    <property type="nucleotide sequence ID" value="NZ_FRAG01000045.1"/>
</dbReference>
<organism evidence="2 3">
    <name type="scientific">Paramaledivibacter caminithermalis (strain DSM 15212 / CIP 107654 / DViRD3)</name>
    <name type="common">Clostridium caminithermale</name>
    <dbReference type="NCBI Taxonomy" id="1121301"/>
    <lineage>
        <taxon>Bacteria</taxon>
        <taxon>Bacillati</taxon>
        <taxon>Bacillota</taxon>
        <taxon>Clostridia</taxon>
        <taxon>Peptostreptococcales</taxon>
        <taxon>Caminicellaceae</taxon>
        <taxon>Paramaledivibacter</taxon>
    </lineage>
</organism>
<dbReference type="SUPFAM" id="SSF51338">
    <property type="entry name" value="Composite domain of metallo-dependent hydrolases"/>
    <property type="match status" value="1"/>
</dbReference>
<dbReference type="CDD" id="cd01300">
    <property type="entry name" value="YtcJ_like"/>
    <property type="match status" value="1"/>
</dbReference>
<dbReference type="InterPro" id="IPR033932">
    <property type="entry name" value="YtcJ-like"/>
</dbReference>
<dbReference type="PANTHER" id="PTHR22642:SF2">
    <property type="entry name" value="PROTEIN LONG AFTER FAR-RED 3"/>
    <property type="match status" value="1"/>
</dbReference>